<feature type="compositionally biased region" description="Basic and acidic residues" evidence="11">
    <location>
        <begin position="306"/>
        <end position="338"/>
    </location>
</feature>
<keyword evidence="2" id="KW-1003">Cell membrane</keyword>
<keyword evidence="5 12" id="KW-1133">Transmembrane helix</keyword>
<proteinExistence type="predicted"/>
<sequence>MDLTAFSGRKRRLSVERFLVVHARTVPDRGVLAADWRTVFLLLLLLPVCCSGEEECVLGLVGRPVSLSCFLPQLLTSVNLSIEWRRGKEVVLRSVWREDGVLEEWSVHRFSTPEDASLSGNLSLQLPSVEASENTTYYSLVETSGGNSSSELCSVCLRTAASFSDPLLQREESLHGGPEAVFSCQSSGGFPEPTLTWLINDTEDPPPGAVTTITTPLSDIWLFNISSRLTVNISKDGSVTCLVKNPALNETLTSTSYSVRRSAVRSRASEAMWIFSTALCVVVGVMVLTGVAYQINLDRISKRKKQDFEKEQSRGYKRSYPDKEEVEAMRPERNESEV</sequence>
<dbReference type="InterPro" id="IPR013162">
    <property type="entry name" value="CD80_C2-set"/>
</dbReference>
<keyword evidence="9" id="KW-0325">Glycoprotein</keyword>
<evidence type="ECO:0000256" key="2">
    <source>
        <dbReference type="ARBA" id="ARBA00022475"/>
    </source>
</evidence>
<keyword evidence="6 12" id="KW-0472">Membrane</keyword>
<evidence type="ECO:0000256" key="11">
    <source>
        <dbReference type="SAM" id="MobiDB-lite"/>
    </source>
</evidence>
<evidence type="ECO:0000313" key="15">
    <source>
        <dbReference type="Proteomes" id="UP001346869"/>
    </source>
</evidence>
<feature type="transmembrane region" description="Helical" evidence="12">
    <location>
        <begin position="271"/>
        <end position="295"/>
    </location>
</feature>
<dbReference type="PANTHER" id="PTHR25466">
    <property type="entry name" value="T-LYMPHOCYTE ACTIVATION ANTIGEN"/>
    <property type="match status" value="1"/>
</dbReference>
<dbReference type="PROSITE" id="PS50835">
    <property type="entry name" value="IG_LIKE"/>
    <property type="match status" value="1"/>
</dbReference>
<evidence type="ECO:0000256" key="8">
    <source>
        <dbReference type="ARBA" id="ARBA00023170"/>
    </source>
</evidence>
<reference evidence="14 15" key="1">
    <citation type="journal article" date="2023" name="Genes (Basel)">
        <title>Chromosome-Level Genome Assembly and Circadian Gene Repertoire of the Patagonia Blennie Eleginops maclovinus-The Closest Ancestral Proxy of Antarctic Cryonotothenioids.</title>
        <authorList>
            <person name="Cheng C.C."/>
            <person name="Rivera-Colon A.G."/>
            <person name="Minhas B.F."/>
            <person name="Wilson L."/>
            <person name="Rayamajhi N."/>
            <person name="Vargas-Chacoff L."/>
            <person name="Catchen J.M."/>
        </authorList>
    </citation>
    <scope>NUCLEOTIDE SEQUENCE [LARGE SCALE GENOMIC DNA]</scope>
    <source>
        <strain evidence="14">JMC-PN-2008</strain>
    </source>
</reference>
<keyword evidence="10" id="KW-0393">Immunoglobulin domain</keyword>
<evidence type="ECO:0000256" key="3">
    <source>
        <dbReference type="ARBA" id="ARBA00022692"/>
    </source>
</evidence>
<dbReference type="EMBL" id="JAUZQC010000006">
    <property type="protein sequence ID" value="KAK5870341.1"/>
    <property type="molecule type" value="Genomic_DNA"/>
</dbReference>
<accession>A0AAN8APK1</accession>
<evidence type="ECO:0000256" key="6">
    <source>
        <dbReference type="ARBA" id="ARBA00023136"/>
    </source>
</evidence>
<dbReference type="Proteomes" id="UP001346869">
    <property type="component" value="Unassembled WGS sequence"/>
</dbReference>
<evidence type="ECO:0000256" key="7">
    <source>
        <dbReference type="ARBA" id="ARBA00023157"/>
    </source>
</evidence>
<protein>
    <recommendedName>
        <fullName evidence="13">Ig-like domain-containing protein</fullName>
    </recommendedName>
</protein>
<feature type="domain" description="Ig-like" evidence="13">
    <location>
        <begin position="166"/>
        <end position="260"/>
    </location>
</feature>
<keyword evidence="3 12" id="KW-0812">Transmembrane</keyword>
<comment type="subcellular location">
    <subcellularLocation>
        <location evidence="1">Cell membrane</location>
        <topology evidence="1">Single-pass type I membrane protein</topology>
    </subcellularLocation>
</comment>
<dbReference type="Pfam" id="PF08205">
    <property type="entry name" value="C2-set_2"/>
    <property type="match status" value="1"/>
</dbReference>
<dbReference type="GO" id="GO:0071222">
    <property type="term" value="P:cellular response to lipopolysaccharide"/>
    <property type="evidence" value="ECO:0007669"/>
    <property type="project" value="TreeGrafter"/>
</dbReference>
<dbReference type="PANTHER" id="PTHR25466:SF2">
    <property type="entry name" value="T-LYMPHOCYTE ACTIVATION ANTIGEN CD86"/>
    <property type="match status" value="1"/>
</dbReference>
<dbReference type="GO" id="GO:0009897">
    <property type="term" value="C:external side of plasma membrane"/>
    <property type="evidence" value="ECO:0007669"/>
    <property type="project" value="TreeGrafter"/>
</dbReference>
<organism evidence="14 15">
    <name type="scientific">Eleginops maclovinus</name>
    <name type="common">Patagonian blennie</name>
    <name type="synonym">Eleginus maclovinus</name>
    <dbReference type="NCBI Taxonomy" id="56733"/>
    <lineage>
        <taxon>Eukaryota</taxon>
        <taxon>Metazoa</taxon>
        <taxon>Chordata</taxon>
        <taxon>Craniata</taxon>
        <taxon>Vertebrata</taxon>
        <taxon>Euteleostomi</taxon>
        <taxon>Actinopterygii</taxon>
        <taxon>Neopterygii</taxon>
        <taxon>Teleostei</taxon>
        <taxon>Neoteleostei</taxon>
        <taxon>Acanthomorphata</taxon>
        <taxon>Eupercaria</taxon>
        <taxon>Perciformes</taxon>
        <taxon>Notothenioidei</taxon>
        <taxon>Eleginopidae</taxon>
        <taxon>Eleginops</taxon>
    </lineage>
</organism>
<dbReference type="GO" id="GO:0007166">
    <property type="term" value="P:cell surface receptor signaling pathway"/>
    <property type="evidence" value="ECO:0007669"/>
    <property type="project" value="TreeGrafter"/>
</dbReference>
<name>A0AAN8APK1_ELEMC</name>
<comment type="caution">
    <text evidence="14">The sequence shown here is derived from an EMBL/GenBank/DDBJ whole genome shotgun (WGS) entry which is preliminary data.</text>
</comment>
<keyword evidence="4" id="KW-0732">Signal</keyword>
<evidence type="ECO:0000256" key="12">
    <source>
        <dbReference type="SAM" id="Phobius"/>
    </source>
</evidence>
<dbReference type="GO" id="GO:0031295">
    <property type="term" value="P:T cell costimulation"/>
    <property type="evidence" value="ECO:0007669"/>
    <property type="project" value="TreeGrafter"/>
</dbReference>
<feature type="region of interest" description="Disordered" evidence="11">
    <location>
        <begin position="304"/>
        <end position="338"/>
    </location>
</feature>
<gene>
    <name evidence="14" type="ORF">PBY51_024986</name>
</gene>
<evidence type="ECO:0000256" key="4">
    <source>
        <dbReference type="ARBA" id="ARBA00022729"/>
    </source>
</evidence>
<dbReference type="AlphaFoldDB" id="A0AAN8APK1"/>
<dbReference type="InterPro" id="IPR051713">
    <property type="entry name" value="T-cell_Activation_Regulation"/>
</dbReference>
<evidence type="ECO:0000313" key="14">
    <source>
        <dbReference type="EMBL" id="KAK5870341.1"/>
    </source>
</evidence>
<keyword evidence="7" id="KW-1015">Disulfide bond</keyword>
<dbReference type="GO" id="GO:0042102">
    <property type="term" value="P:positive regulation of T cell proliferation"/>
    <property type="evidence" value="ECO:0007669"/>
    <property type="project" value="TreeGrafter"/>
</dbReference>
<keyword evidence="8" id="KW-0675">Receptor</keyword>
<evidence type="ECO:0000256" key="9">
    <source>
        <dbReference type="ARBA" id="ARBA00023180"/>
    </source>
</evidence>
<evidence type="ECO:0000256" key="5">
    <source>
        <dbReference type="ARBA" id="ARBA00022989"/>
    </source>
</evidence>
<dbReference type="SUPFAM" id="SSF48726">
    <property type="entry name" value="Immunoglobulin"/>
    <property type="match status" value="2"/>
</dbReference>
<dbReference type="InterPro" id="IPR013783">
    <property type="entry name" value="Ig-like_fold"/>
</dbReference>
<dbReference type="InterPro" id="IPR036179">
    <property type="entry name" value="Ig-like_dom_sf"/>
</dbReference>
<dbReference type="GO" id="GO:0042130">
    <property type="term" value="P:negative regulation of T cell proliferation"/>
    <property type="evidence" value="ECO:0007669"/>
    <property type="project" value="TreeGrafter"/>
</dbReference>
<dbReference type="GO" id="GO:0006955">
    <property type="term" value="P:immune response"/>
    <property type="evidence" value="ECO:0007669"/>
    <property type="project" value="TreeGrafter"/>
</dbReference>
<evidence type="ECO:0000259" key="13">
    <source>
        <dbReference type="PROSITE" id="PS50835"/>
    </source>
</evidence>
<keyword evidence="15" id="KW-1185">Reference proteome</keyword>
<dbReference type="InterPro" id="IPR007110">
    <property type="entry name" value="Ig-like_dom"/>
</dbReference>
<evidence type="ECO:0000256" key="10">
    <source>
        <dbReference type="ARBA" id="ARBA00023319"/>
    </source>
</evidence>
<dbReference type="Gene3D" id="2.60.40.10">
    <property type="entry name" value="Immunoglobulins"/>
    <property type="match status" value="2"/>
</dbReference>
<evidence type="ECO:0000256" key="1">
    <source>
        <dbReference type="ARBA" id="ARBA00004251"/>
    </source>
</evidence>
<reference evidence="14 15" key="2">
    <citation type="journal article" date="2023" name="Mol. Biol. Evol.">
        <title>Genomics of Secondarily Temperate Adaptation in the Only Non-Antarctic Icefish.</title>
        <authorList>
            <person name="Rivera-Colon A.G."/>
            <person name="Rayamajhi N."/>
            <person name="Minhas B.F."/>
            <person name="Madrigal G."/>
            <person name="Bilyk K.T."/>
            <person name="Yoon V."/>
            <person name="Hune M."/>
            <person name="Gregory S."/>
            <person name="Cheng C.H.C."/>
            <person name="Catchen J.M."/>
        </authorList>
    </citation>
    <scope>NUCLEOTIDE SEQUENCE [LARGE SCALE GENOMIC DNA]</scope>
    <source>
        <strain evidence="14">JMC-PN-2008</strain>
    </source>
</reference>